<organism evidence="2">
    <name type="scientific">Populus davidiana</name>
    <dbReference type="NCBI Taxonomy" id="266767"/>
    <lineage>
        <taxon>Eukaryota</taxon>
        <taxon>Viridiplantae</taxon>
        <taxon>Streptophyta</taxon>
        <taxon>Embryophyta</taxon>
        <taxon>Tracheophyta</taxon>
        <taxon>Spermatophyta</taxon>
        <taxon>Magnoliopsida</taxon>
        <taxon>eudicotyledons</taxon>
        <taxon>Gunneridae</taxon>
        <taxon>Pentapetalae</taxon>
        <taxon>rosids</taxon>
        <taxon>fabids</taxon>
        <taxon>Malpighiales</taxon>
        <taxon>Salicaceae</taxon>
        <taxon>Saliceae</taxon>
        <taxon>Populus</taxon>
    </lineage>
</organism>
<accession>A0A6M2F3U4</accession>
<feature type="compositionally biased region" description="Polar residues" evidence="1">
    <location>
        <begin position="58"/>
        <end position="73"/>
    </location>
</feature>
<evidence type="ECO:0000256" key="1">
    <source>
        <dbReference type="SAM" id="MobiDB-lite"/>
    </source>
</evidence>
<sequence length="187" mass="20670">MAVPPKPHNDGIEPQFHTDLIMIDGKPIDRKPRSSHDGFMCKQPELKSLDELWKEQKSGAQPWTSSSGESMLSSKVKESEYLVLNKATEVPSSRVHLWTNSSESLSCYLTAGLAVDPRSSVLNPRPLKPEQFEIGLSFTNSGPSATIKPILLETAPKQDLKSKQRSREPEWNSSSSNSNSSSTCCIQ</sequence>
<reference evidence="2" key="1">
    <citation type="submission" date="2020-03" db="EMBL/GenBank/DDBJ databases">
        <authorList>
            <person name="Zhang R."/>
        </authorList>
    </citation>
    <scope>NUCLEOTIDE SEQUENCE</scope>
</reference>
<name>A0A6M2F3U4_9ROSI</name>
<dbReference type="EMBL" id="GILB01010875">
    <property type="protein sequence ID" value="NUU91208.1"/>
    <property type="molecule type" value="Transcribed_RNA"/>
</dbReference>
<dbReference type="AlphaFoldDB" id="A0A6M2F3U4"/>
<evidence type="ECO:0000313" key="2">
    <source>
        <dbReference type="EMBL" id="NUU91208.1"/>
    </source>
</evidence>
<feature type="compositionally biased region" description="Basic and acidic residues" evidence="1">
    <location>
        <begin position="156"/>
        <end position="170"/>
    </location>
</feature>
<feature type="region of interest" description="Disordered" evidence="1">
    <location>
        <begin position="54"/>
        <end position="74"/>
    </location>
</feature>
<feature type="region of interest" description="Disordered" evidence="1">
    <location>
        <begin position="151"/>
        <end position="187"/>
    </location>
</feature>
<feature type="compositionally biased region" description="Low complexity" evidence="1">
    <location>
        <begin position="172"/>
        <end position="187"/>
    </location>
</feature>
<protein>
    <submittedName>
        <fullName evidence="2">Uncharacterized protein</fullName>
    </submittedName>
</protein>
<proteinExistence type="predicted"/>